<sequence>MVPQVVPQTLERLQARTVKFEAFQKCFMGQK</sequence>
<name>A0A382D4X4_9ZZZZ</name>
<protein>
    <submittedName>
        <fullName evidence="1">Uncharacterized protein</fullName>
    </submittedName>
</protein>
<evidence type="ECO:0000313" key="1">
    <source>
        <dbReference type="EMBL" id="SVB33092.1"/>
    </source>
</evidence>
<proteinExistence type="predicted"/>
<accession>A0A382D4X4</accession>
<dbReference type="EMBL" id="UINC01037507">
    <property type="protein sequence ID" value="SVB33092.1"/>
    <property type="molecule type" value="Genomic_DNA"/>
</dbReference>
<dbReference type="AlphaFoldDB" id="A0A382D4X4"/>
<organism evidence="1">
    <name type="scientific">marine metagenome</name>
    <dbReference type="NCBI Taxonomy" id="408172"/>
    <lineage>
        <taxon>unclassified sequences</taxon>
        <taxon>metagenomes</taxon>
        <taxon>ecological metagenomes</taxon>
    </lineage>
</organism>
<reference evidence="1" key="1">
    <citation type="submission" date="2018-05" db="EMBL/GenBank/DDBJ databases">
        <authorList>
            <person name="Lanie J.A."/>
            <person name="Ng W.-L."/>
            <person name="Kazmierczak K.M."/>
            <person name="Andrzejewski T.M."/>
            <person name="Davidsen T.M."/>
            <person name="Wayne K.J."/>
            <person name="Tettelin H."/>
            <person name="Glass J.I."/>
            <person name="Rusch D."/>
            <person name="Podicherti R."/>
            <person name="Tsui H.-C.T."/>
            <person name="Winkler M.E."/>
        </authorList>
    </citation>
    <scope>NUCLEOTIDE SEQUENCE</scope>
</reference>
<gene>
    <name evidence="1" type="ORF">METZ01_LOCUS185946</name>
</gene>